<dbReference type="GO" id="GO:0004650">
    <property type="term" value="F:polygalacturonase activity"/>
    <property type="evidence" value="ECO:0007669"/>
    <property type="project" value="InterPro"/>
</dbReference>
<reference evidence="11" key="2">
    <citation type="submission" date="2023-05" db="EMBL/GenBank/DDBJ databases">
        <authorList>
            <person name="Schelkunov M.I."/>
        </authorList>
    </citation>
    <scope>NUCLEOTIDE SEQUENCE</scope>
    <source>
        <strain evidence="11">Hsosn_3</strain>
        <tissue evidence="11">Leaf</tissue>
    </source>
</reference>
<name>A0AAD8ND14_9APIA</name>
<comment type="caution">
    <text evidence="11">The sequence shown here is derived from an EMBL/GenBank/DDBJ whole genome shotgun (WGS) entry which is preliminary data.</text>
</comment>
<dbReference type="InterPro" id="IPR000743">
    <property type="entry name" value="Glyco_hydro_28"/>
</dbReference>
<evidence type="ECO:0000256" key="7">
    <source>
        <dbReference type="ARBA" id="ARBA00023316"/>
    </source>
</evidence>
<evidence type="ECO:0000313" key="12">
    <source>
        <dbReference type="Proteomes" id="UP001237642"/>
    </source>
</evidence>
<dbReference type="Gene3D" id="2.160.20.10">
    <property type="entry name" value="Single-stranded right-handed beta-helix, Pectin lyase-like"/>
    <property type="match status" value="1"/>
</dbReference>
<evidence type="ECO:0000256" key="1">
    <source>
        <dbReference type="ARBA" id="ARBA00004191"/>
    </source>
</evidence>
<feature type="active site" evidence="8">
    <location>
        <position position="246"/>
    </location>
</feature>
<keyword evidence="6 9" id="KW-0326">Glycosidase</keyword>
<dbReference type="Proteomes" id="UP001237642">
    <property type="component" value="Unassembled WGS sequence"/>
</dbReference>
<keyword evidence="5 9" id="KW-0378">Hydrolase</keyword>
<dbReference type="EMBL" id="JAUIZM010000001">
    <property type="protein sequence ID" value="KAK1405364.1"/>
    <property type="molecule type" value="Genomic_DNA"/>
</dbReference>
<evidence type="ECO:0000256" key="10">
    <source>
        <dbReference type="SAM" id="SignalP"/>
    </source>
</evidence>
<gene>
    <name evidence="11" type="ORF">POM88_004969</name>
</gene>
<sequence>MAKTSIVSLVTFFQLIFTLINSCSARNGATAKFYDVTKYGAVGNGKADNSKQFLRAWEDACQWNGNSVMVIPKGIYMLNPVKFTGPCRGFIAVRINGDLKASTDISVESWITFKYVDRLLVDGGGTIDGQGAAVWSRANCIHNHRVCRPLPISMGFYFVTNSKIKNLNMINSKGVHLKLYRCQKVVIREIKITAPENSPNTDGISIAVSQDIKVRHCNIACGDDCINMLTGNKNVEIFNVACGPGHGISVGSLGHSLGESTEVTGLHVKNCSLRGTTNGLRIKTWAPSGPGLVSNFLYEDIHMQNADNPIIIDQQYCPSGDCNNQAQSSIQVKNVTFRNIWGQSSTPVAVKFQCSKKVPCYDFKLQNINLAYNGREGILKSQCMNVHGQFYGQQQPRGGEANVVSSGTGEGVLSVSSELVWGDVGEDWFNAVAEGWGPGSAVWDDLDTSNNLMLPSNCSFGNVQNQESHNSDPQDNIFSTHSSPSYPKGVYSIWDFKGFL</sequence>
<keyword evidence="12" id="KW-1185">Reference proteome</keyword>
<dbReference type="FunFam" id="2.160.20.10:FF:000004">
    <property type="entry name" value="Pectin lyase-like superfamily protein"/>
    <property type="match status" value="1"/>
</dbReference>
<dbReference type="InterPro" id="IPR012334">
    <property type="entry name" value="Pectin_lyas_fold"/>
</dbReference>
<feature type="signal peptide" evidence="10">
    <location>
        <begin position="1"/>
        <end position="25"/>
    </location>
</feature>
<evidence type="ECO:0000256" key="5">
    <source>
        <dbReference type="ARBA" id="ARBA00022801"/>
    </source>
</evidence>
<feature type="chain" id="PRO_5042276883" evidence="10">
    <location>
        <begin position="26"/>
        <end position="500"/>
    </location>
</feature>
<dbReference type="AlphaFoldDB" id="A0AAD8ND14"/>
<dbReference type="Pfam" id="PF00295">
    <property type="entry name" value="Glyco_hydro_28"/>
    <property type="match status" value="1"/>
</dbReference>
<dbReference type="SUPFAM" id="SSF51126">
    <property type="entry name" value="Pectin lyase-like"/>
    <property type="match status" value="1"/>
</dbReference>
<dbReference type="PROSITE" id="PS00502">
    <property type="entry name" value="POLYGALACTURONASE"/>
    <property type="match status" value="1"/>
</dbReference>
<keyword evidence="11" id="KW-0456">Lyase</keyword>
<dbReference type="GO" id="GO:0071555">
    <property type="term" value="P:cell wall organization"/>
    <property type="evidence" value="ECO:0007669"/>
    <property type="project" value="UniProtKB-KW"/>
</dbReference>
<dbReference type="PANTHER" id="PTHR31375">
    <property type="match status" value="1"/>
</dbReference>
<organism evidence="11 12">
    <name type="scientific">Heracleum sosnowskyi</name>
    <dbReference type="NCBI Taxonomy" id="360622"/>
    <lineage>
        <taxon>Eukaryota</taxon>
        <taxon>Viridiplantae</taxon>
        <taxon>Streptophyta</taxon>
        <taxon>Embryophyta</taxon>
        <taxon>Tracheophyta</taxon>
        <taxon>Spermatophyta</taxon>
        <taxon>Magnoliopsida</taxon>
        <taxon>eudicotyledons</taxon>
        <taxon>Gunneridae</taxon>
        <taxon>Pentapetalae</taxon>
        <taxon>asterids</taxon>
        <taxon>campanulids</taxon>
        <taxon>Apiales</taxon>
        <taxon>Apiaceae</taxon>
        <taxon>Apioideae</taxon>
        <taxon>apioid superclade</taxon>
        <taxon>Tordylieae</taxon>
        <taxon>Tordyliinae</taxon>
        <taxon>Heracleum</taxon>
    </lineage>
</organism>
<keyword evidence="4" id="KW-0964">Secreted</keyword>
<evidence type="ECO:0000256" key="9">
    <source>
        <dbReference type="RuleBase" id="RU361169"/>
    </source>
</evidence>
<dbReference type="GO" id="GO:0016829">
    <property type="term" value="F:lyase activity"/>
    <property type="evidence" value="ECO:0007669"/>
    <property type="project" value="UniProtKB-KW"/>
</dbReference>
<keyword evidence="10" id="KW-0732">Signal</keyword>
<keyword evidence="7" id="KW-0961">Cell wall biogenesis/degradation</keyword>
<dbReference type="InterPro" id="IPR006626">
    <property type="entry name" value="PbH1"/>
</dbReference>
<reference evidence="11" key="1">
    <citation type="submission" date="2023-02" db="EMBL/GenBank/DDBJ databases">
        <title>Genome of toxic invasive species Heracleum sosnowskyi carries increased number of genes despite the absence of recent whole-genome duplications.</title>
        <authorList>
            <person name="Schelkunov M."/>
            <person name="Shtratnikova V."/>
            <person name="Makarenko M."/>
            <person name="Klepikova A."/>
            <person name="Omelchenko D."/>
            <person name="Novikova G."/>
            <person name="Obukhova E."/>
            <person name="Bogdanov V."/>
            <person name="Penin A."/>
            <person name="Logacheva M."/>
        </authorList>
    </citation>
    <scope>NUCLEOTIDE SEQUENCE</scope>
    <source>
        <strain evidence="11">Hsosn_3</strain>
        <tissue evidence="11">Leaf</tissue>
    </source>
</reference>
<comment type="similarity">
    <text evidence="2 9">Belongs to the glycosyl hydrolase 28 family.</text>
</comment>
<proteinExistence type="inferred from homology"/>
<dbReference type="InterPro" id="IPR011050">
    <property type="entry name" value="Pectin_lyase_fold/virulence"/>
</dbReference>
<evidence type="ECO:0000256" key="8">
    <source>
        <dbReference type="PROSITE-ProRule" id="PRU10052"/>
    </source>
</evidence>
<keyword evidence="3" id="KW-0134">Cell wall</keyword>
<dbReference type="GO" id="GO:0005975">
    <property type="term" value="P:carbohydrate metabolic process"/>
    <property type="evidence" value="ECO:0007669"/>
    <property type="project" value="InterPro"/>
</dbReference>
<evidence type="ECO:0000313" key="11">
    <source>
        <dbReference type="EMBL" id="KAK1405364.1"/>
    </source>
</evidence>
<comment type="subcellular location">
    <subcellularLocation>
        <location evidence="1">Secreted</location>
        <location evidence="1">Cell wall</location>
    </subcellularLocation>
</comment>
<evidence type="ECO:0000256" key="3">
    <source>
        <dbReference type="ARBA" id="ARBA00022512"/>
    </source>
</evidence>
<dbReference type="SMART" id="SM00710">
    <property type="entry name" value="PbH1"/>
    <property type="match status" value="5"/>
</dbReference>
<protein>
    <submittedName>
        <fullName evidence="11">Pectin lyase-like superfamily protein</fullName>
    </submittedName>
</protein>
<evidence type="ECO:0000256" key="2">
    <source>
        <dbReference type="ARBA" id="ARBA00008834"/>
    </source>
</evidence>
<evidence type="ECO:0000256" key="4">
    <source>
        <dbReference type="ARBA" id="ARBA00022525"/>
    </source>
</evidence>
<accession>A0AAD8ND14</accession>
<evidence type="ECO:0000256" key="6">
    <source>
        <dbReference type="ARBA" id="ARBA00023295"/>
    </source>
</evidence>